<sequence length="344" mass="38792">MKSEIINLAAIIILILINAYFVAIEFAIVQIRSSKIDTLIEKDKRAIKCKIVKDNLNSYLSSTQLGITVVGLLLGWLGEPTISKIIEPMLDMVALNDSVKHSISLIFAFALITLLEVVFGELVPKAIALAETEKCNLALDSSLVLFHKLTYPITVTFDKLTELCLKPFGIEPVNEAQEIYTKGELEMIVNQSIEDKADQLLLANAFQFASSKARDIMIHRKKMVCIDVNATQEQVINIITSNGYTRYPVIDEDKDNIVGFVHVRDIYRDIVSDNKLDLKSCIREVNSFTETMHIKNIFKRLKDKREQFAIVVDEYGGTSGLLTLEDIIEEIVGDIHDEFDHENI</sequence>
<comment type="subcellular location">
    <subcellularLocation>
        <location evidence="1">Cell membrane</location>
        <topology evidence="1">Multi-pass membrane protein</topology>
    </subcellularLocation>
</comment>
<evidence type="ECO:0000256" key="6">
    <source>
        <dbReference type="ARBA" id="ARBA00023136"/>
    </source>
</evidence>
<feature type="transmembrane region" description="Helical" evidence="7">
    <location>
        <begin position="58"/>
        <end position="78"/>
    </location>
</feature>
<dbReference type="InterPro" id="IPR051676">
    <property type="entry name" value="UPF0053_domain"/>
</dbReference>
<dbReference type="RefSeq" id="WP_224034131.1">
    <property type="nucleotide sequence ID" value="NZ_AP024849.1"/>
</dbReference>
<dbReference type="CDD" id="cd04590">
    <property type="entry name" value="CBS_pair_CorC_HlyC_assoc"/>
    <property type="match status" value="1"/>
</dbReference>
<dbReference type="InterPro" id="IPR000644">
    <property type="entry name" value="CBS_dom"/>
</dbReference>
<keyword evidence="5 7" id="KW-1133">Transmembrane helix</keyword>
<dbReference type="SUPFAM" id="SSF54631">
    <property type="entry name" value="CBS-domain pair"/>
    <property type="match status" value="1"/>
</dbReference>
<evidence type="ECO:0000256" key="1">
    <source>
        <dbReference type="ARBA" id="ARBA00004651"/>
    </source>
</evidence>
<keyword evidence="6 7" id="KW-0472">Membrane</keyword>
<dbReference type="PANTHER" id="PTHR43099">
    <property type="entry name" value="UPF0053 PROTEIN YRKA"/>
    <property type="match status" value="1"/>
</dbReference>
<evidence type="ECO:0000256" key="5">
    <source>
        <dbReference type="ARBA" id="ARBA00022989"/>
    </source>
</evidence>
<dbReference type="InterPro" id="IPR002550">
    <property type="entry name" value="CNNM"/>
</dbReference>
<gene>
    <name evidence="9" type="ORF">psyc5s11_38810</name>
</gene>
<evidence type="ECO:0000256" key="2">
    <source>
        <dbReference type="ARBA" id="ARBA00022475"/>
    </source>
</evidence>
<dbReference type="Pfam" id="PF01595">
    <property type="entry name" value="CNNM"/>
    <property type="match status" value="1"/>
</dbReference>
<accession>A0ABM7T727</accession>
<evidence type="ECO:0000256" key="7">
    <source>
        <dbReference type="SAM" id="Phobius"/>
    </source>
</evidence>
<dbReference type="EMBL" id="AP024849">
    <property type="protein sequence ID" value="BCZ47814.1"/>
    <property type="molecule type" value="Genomic_DNA"/>
</dbReference>
<dbReference type="InterPro" id="IPR044751">
    <property type="entry name" value="Ion_transp-like_CBS"/>
</dbReference>
<dbReference type="SMART" id="SM00116">
    <property type="entry name" value="CBS"/>
    <property type="match status" value="2"/>
</dbReference>
<name>A0ABM7T727_9CLOT</name>
<dbReference type="PANTHER" id="PTHR43099:SF2">
    <property type="entry name" value="UPF0053 PROTEIN YRKA"/>
    <property type="match status" value="1"/>
</dbReference>
<keyword evidence="4" id="KW-0677">Repeat</keyword>
<organism evidence="9 10">
    <name type="scientific">Clostridium gelidum</name>
    <dbReference type="NCBI Taxonomy" id="704125"/>
    <lineage>
        <taxon>Bacteria</taxon>
        <taxon>Bacillati</taxon>
        <taxon>Bacillota</taxon>
        <taxon>Clostridia</taxon>
        <taxon>Eubacteriales</taxon>
        <taxon>Clostridiaceae</taxon>
        <taxon>Clostridium</taxon>
    </lineage>
</organism>
<proteinExistence type="predicted"/>
<dbReference type="Gene3D" id="3.10.580.10">
    <property type="entry name" value="CBS-domain"/>
    <property type="match status" value="1"/>
</dbReference>
<feature type="transmembrane region" description="Helical" evidence="7">
    <location>
        <begin position="98"/>
        <end position="119"/>
    </location>
</feature>
<keyword evidence="2" id="KW-1003">Cell membrane</keyword>
<feature type="domain" description="CBS" evidence="8">
    <location>
        <begin position="284"/>
        <end position="332"/>
    </location>
</feature>
<dbReference type="InterPro" id="IPR046342">
    <property type="entry name" value="CBS_dom_sf"/>
</dbReference>
<evidence type="ECO:0000256" key="3">
    <source>
        <dbReference type="ARBA" id="ARBA00022692"/>
    </source>
</evidence>
<evidence type="ECO:0000259" key="8">
    <source>
        <dbReference type="SMART" id="SM00116"/>
    </source>
</evidence>
<reference evidence="10" key="1">
    <citation type="submission" date="2021-07" db="EMBL/GenBank/DDBJ databases">
        <title>Complete genome sequencing of a Clostridium isolate.</title>
        <authorList>
            <person name="Ueki A."/>
            <person name="Tonouchi A."/>
        </authorList>
    </citation>
    <scope>NUCLEOTIDE SEQUENCE [LARGE SCALE GENOMIC DNA]</scope>
    <source>
        <strain evidence="10">C5S11</strain>
    </source>
</reference>
<keyword evidence="3 7" id="KW-0812">Transmembrane</keyword>
<dbReference type="Proteomes" id="UP000824633">
    <property type="component" value="Chromosome"/>
</dbReference>
<evidence type="ECO:0000313" key="9">
    <source>
        <dbReference type="EMBL" id="BCZ47814.1"/>
    </source>
</evidence>
<feature type="domain" description="CBS" evidence="8">
    <location>
        <begin position="222"/>
        <end position="271"/>
    </location>
</feature>
<evidence type="ECO:0000256" key="4">
    <source>
        <dbReference type="ARBA" id="ARBA00022737"/>
    </source>
</evidence>
<evidence type="ECO:0000313" key="10">
    <source>
        <dbReference type="Proteomes" id="UP000824633"/>
    </source>
</evidence>
<protein>
    <submittedName>
        <fullName evidence="9">Membrane protein</fullName>
    </submittedName>
</protein>
<keyword evidence="10" id="KW-1185">Reference proteome</keyword>
<dbReference type="Pfam" id="PF00571">
    <property type="entry name" value="CBS"/>
    <property type="match status" value="2"/>
</dbReference>
<feature type="transmembrane region" description="Helical" evidence="7">
    <location>
        <begin position="6"/>
        <end position="29"/>
    </location>
</feature>